<evidence type="ECO:0000313" key="2">
    <source>
        <dbReference type="EMBL" id="KAJ1157645.1"/>
    </source>
</evidence>
<name>A0AAV7S1N8_PLEWA</name>
<proteinExistence type="predicted"/>
<feature type="compositionally biased region" description="Polar residues" evidence="1">
    <location>
        <begin position="123"/>
        <end position="133"/>
    </location>
</feature>
<feature type="region of interest" description="Disordered" evidence="1">
    <location>
        <begin position="63"/>
        <end position="96"/>
    </location>
</feature>
<gene>
    <name evidence="2" type="ORF">NDU88_010350</name>
</gene>
<accession>A0AAV7S1N8</accession>
<evidence type="ECO:0000313" key="3">
    <source>
        <dbReference type="Proteomes" id="UP001066276"/>
    </source>
</evidence>
<reference evidence="2" key="1">
    <citation type="journal article" date="2022" name="bioRxiv">
        <title>Sequencing and chromosome-scale assembly of the giantPleurodeles waltlgenome.</title>
        <authorList>
            <person name="Brown T."/>
            <person name="Elewa A."/>
            <person name="Iarovenko S."/>
            <person name="Subramanian E."/>
            <person name="Araus A.J."/>
            <person name="Petzold A."/>
            <person name="Susuki M."/>
            <person name="Suzuki K.-i.T."/>
            <person name="Hayashi T."/>
            <person name="Toyoda A."/>
            <person name="Oliveira C."/>
            <person name="Osipova E."/>
            <person name="Leigh N.D."/>
            <person name="Simon A."/>
            <person name="Yun M.H."/>
        </authorList>
    </citation>
    <scope>NUCLEOTIDE SEQUENCE</scope>
    <source>
        <strain evidence="2">20211129_DDA</strain>
        <tissue evidence="2">Liver</tissue>
    </source>
</reference>
<keyword evidence="3" id="KW-1185">Reference proteome</keyword>
<sequence>MVQLQRQSFAGIKRKLKELGYTYMLLLPAKLKVLNAGRSHFFQSPEAAWDWLDRNDVAGRPDFLVGESDRRPRGTAEVHTAARRSTRRSRAGQGSRVIVRTDGTLSLESRRQEREEAKLLVQTVTSEASSRSGSPCVAGRLSPELSPVGT</sequence>
<evidence type="ECO:0000256" key="1">
    <source>
        <dbReference type="SAM" id="MobiDB-lite"/>
    </source>
</evidence>
<dbReference type="Gene3D" id="3.30.250.20">
    <property type="entry name" value="L1 transposable element, C-terminal domain"/>
    <property type="match status" value="1"/>
</dbReference>
<feature type="compositionally biased region" description="Basic and acidic residues" evidence="1">
    <location>
        <begin position="67"/>
        <end position="76"/>
    </location>
</feature>
<dbReference type="Proteomes" id="UP001066276">
    <property type="component" value="Chromosome 5"/>
</dbReference>
<comment type="caution">
    <text evidence="2">The sequence shown here is derived from an EMBL/GenBank/DDBJ whole genome shotgun (WGS) entry which is preliminary data.</text>
</comment>
<dbReference type="InterPro" id="IPR042566">
    <property type="entry name" value="L1_C"/>
</dbReference>
<feature type="compositionally biased region" description="Basic residues" evidence="1">
    <location>
        <begin position="81"/>
        <end position="90"/>
    </location>
</feature>
<organism evidence="2 3">
    <name type="scientific">Pleurodeles waltl</name>
    <name type="common">Iberian ribbed newt</name>
    <dbReference type="NCBI Taxonomy" id="8319"/>
    <lineage>
        <taxon>Eukaryota</taxon>
        <taxon>Metazoa</taxon>
        <taxon>Chordata</taxon>
        <taxon>Craniata</taxon>
        <taxon>Vertebrata</taxon>
        <taxon>Euteleostomi</taxon>
        <taxon>Amphibia</taxon>
        <taxon>Batrachia</taxon>
        <taxon>Caudata</taxon>
        <taxon>Salamandroidea</taxon>
        <taxon>Salamandridae</taxon>
        <taxon>Pleurodelinae</taxon>
        <taxon>Pleurodeles</taxon>
    </lineage>
</organism>
<protein>
    <submittedName>
        <fullName evidence="2">Uncharacterized protein</fullName>
    </submittedName>
</protein>
<dbReference type="EMBL" id="JANPWB010000009">
    <property type="protein sequence ID" value="KAJ1157645.1"/>
    <property type="molecule type" value="Genomic_DNA"/>
</dbReference>
<dbReference type="AlphaFoldDB" id="A0AAV7S1N8"/>
<feature type="region of interest" description="Disordered" evidence="1">
    <location>
        <begin position="123"/>
        <end position="150"/>
    </location>
</feature>